<gene>
    <name evidence="13" type="ORF">HPULCUR_007516</name>
</gene>
<dbReference type="Gene3D" id="3.30.160.60">
    <property type="entry name" value="Classic Zinc Finger"/>
    <property type="match status" value="2"/>
</dbReference>
<dbReference type="Pfam" id="PF00096">
    <property type="entry name" value="zf-C2H2"/>
    <property type="match status" value="2"/>
</dbReference>
<keyword evidence="5" id="KW-0862">Zinc</keyword>
<dbReference type="SMART" id="SM00355">
    <property type="entry name" value="ZnF_C2H2"/>
    <property type="match status" value="2"/>
</dbReference>
<dbReference type="InterPro" id="IPR013087">
    <property type="entry name" value="Znf_C2H2_type"/>
</dbReference>
<feature type="domain" description="C2H2-type" evidence="12">
    <location>
        <begin position="99"/>
        <end position="123"/>
    </location>
</feature>
<evidence type="ECO:0000256" key="9">
    <source>
        <dbReference type="ARBA" id="ARBA00038474"/>
    </source>
</evidence>
<dbReference type="InterPro" id="IPR051565">
    <property type="entry name" value="Sal_C2H2-zinc-finger"/>
</dbReference>
<dbReference type="Proteomes" id="UP001476247">
    <property type="component" value="Unassembled WGS sequence"/>
</dbReference>
<feature type="compositionally biased region" description="Low complexity" evidence="11">
    <location>
        <begin position="34"/>
        <end position="46"/>
    </location>
</feature>
<evidence type="ECO:0000256" key="5">
    <source>
        <dbReference type="ARBA" id="ARBA00022833"/>
    </source>
</evidence>
<keyword evidence="6" id="KW-0805">Transcription regulation</keyword>
<feature type="region of interest" description="Disordered" evidence="11">
    <location>
        <begin position="234"/>
        <end position="253"/>
    </location>
</feature>
<keyword evidence="8" id="KW-0539">Nucleus</keyword>
<comment type="similarity">
    <text evidence="9">Belongs to the sal C2H2-type zinc-finger protein family.</text>
</comment>
<accession>A0ABP9Y4Y9</accession>
<keyword evidence="14" id="KW-1185">Reference proteome</keyword>
<evidence type="ECO:0000256" key="7">
    <source>
        <dbReference type="ARBA" id="ARBA00023163"/>
    </source>
</evidence>
<dbReference type="EMBL" id="BAABUJ010000021">
    <property type="protein sequence ID" value="GAA5802056.1"/>
    <property type="molecule type" value="Genomic_DNA"/>
</dbReference>
<evidence type="ECO:0000313" key="13">
    <source>
        <dbReference type="EMBL" id="GAA5802056.1"/>
    </source>
</evidence>
<sequence length="280" mass="31902">MNPSSFYKPEQHSLSPIDCMYDTVPDMYSTLGYSSSSSSSPSSPSSGFTTPEPETVCIEKTIKAPVPKKQYQCTECLKYFSRPSALQTHSYTHTSEKPFQCLKSGCGRKFSVVSNLRRHFKVHQKPAVSNKLSSEDRLRYVRQLIKTSDVILARKKQAEKDQRSLVERSQYNENHENNNETYLNSVAHLPQSSNYRYQHYFLFPKISNIVRTEGSRSSNSNHLNESVVQLPSTCNSVEQNRGAPSKPQSGSYYTNPAFDTGRHNSDFYGYNMNNYNSHNI</sequence>
<name>A0ABP9Y4Y9_9FUNG</name>
<evidence type="ECO:0000256" key="3">
    <source>
        <dbReference type="ARBA" id="ARBA00022737"/>
    </source>
</evidence>
<dbReference type="PROSITE" id="PS50157">
    <property type="entry name" value="ZINC_FINGER_C2H2_2"/>
    <property type="match status" value="2"/>
</dbReference>
<keyword evidence="7" id="KW-0804">Transcription</keyword>
<evidence type="ECO:0000256" key="10">
    <source>
        <dbReference type="PROSITE-ProRule" id="PRU00042"/>
    </source>
</evidence>
<comment type="caution">
    <text evidence="13">The sequence shown here is derived from an EMBL/GenBank/DDBJ whole genome shotgun (WGS) entry which is preliminary data.</text>
</comment>
<evidence type="ECO:0000256" key="6">
    <source>
        <dbReference type="ARBA" id="ARBA00023015"/>
    </source>
</evidence>
<evidence type="ECO:0000256" key="4">
    <source>
        <dbReference type="ARBA" id="ARBA00022771"/>
    </source>
</evidence>
<dbReference type="PANTHER" id="PTHR23233">
    <property type="entry name" value="SAL-LIKE PROTEIN"/>
    <property type="match status" value="1"/>
</dbReference>
<evidence type="ECO:0000256" key="11">
    <source>
        <dbReference type="SAM" id="MobiDB-lite"/>
    </source>
</evidence>
<keyword evidence="2" id="KW-0479">Metal-binding</keyword>
<evidence type="ECO:0000313" key="14">
    <source>
        <dbReference type="Proteomes" id="UP001476247"/>
    </source>
</evidence>
<dbReference type="InterPro" id="IPR036236">
    <property type="entry name" value="Znf_C2H2_sf"/>
</dbReference>
<evidence type="ECO:0000259" key="12">
    <source>
        <dbReference type="PROSITE" id="PS50157"/>
    </source>
</evidence>
<dbReference type="PROSITE" id="PS00028">
    <property type="entry name" value="ZINC_FINGER_C2H2_1"/>
    <property type="match status" value="2"/>
</dbReference>
<feature type="region of interest" description="Disordered" evidence="11">
    <location>
        <begin position="32"/>
        <end position="51"/>
    </location>
</feature>
<protein>
    <recommendedName>
        <fullName evidence="12">C2H2-type domain-containing protein</fullName>
    </recommendedName>
</protein>
<dbReference type="SUPFAM" id="SSF57667">
    <property type="entry name" value="beta-beta-alpha zinc fingers"/>
    <property type="match status" value="1"/>
</dbReference>
<reference evidence="13 14" key="1">
    <citation type="submission" date="2024-04" db="EMBL/GenBank/DDBJ databases">
        <title>genome sequences of Mucor flavus KT1a and Helicostylum pulchrum KT1b strains isolation_sourced from the surface of a dry-aged beef.</title>
        <authorList>
            <person name="Toyotome T."/>
            <person name="Hosono M."/>
            <person name="Torimaru M."/>
            <person name="Fukuda K."/>
            <person name="Mikami N."/>
        </authorList>
    </citation>
    <scope>NUCLEOTIDE SEQUENCE [LARGE SCALE GENOMIC DNA]</scope>
    <source>
        <strain evidence="13 14">KT1b</strain>
    </source>
</reference>
<dbReference type="PANTHER" id="PTHR23233:SF84">
    <property type="entry name" value="FI23031P1"/>
    <property type="match status" value="1"/>
</dbReference>
<evidence type="ECO:0000256" key="8">
    <source>
        <dbReference type="ARBA" id="ARBA00023242"/>
    </source>
</evidence>
<evidence type="ECO:0000256" key="2">
    <source>
        <dbReference type="ARBA" id="ARBA00022723"/>
    </source>
</evidence>
<comment type="subcellular location">
    <subcellularLocation>
        <location evidence="1">Nucleus</location>
    </subcellularLocation>
</comment>
<evidence type="ECO:0000256" key="1">
    <source>
        <dbReference type="ARBA" id="ARBA00004123"/>
    </source>
</evidence>
<proteinExistence type="inferred from homology"/>
<keyword evidence="3" id="KW-0677">Repeat</keyword>
<organism evidence="13 14">
    <name type="scientific">Helicostylum pulchrum</name>
    <dbReference type="NCBI Taxonomy" id="562976"/>
    <lineage>
        <taxon>Eukaryota</taxon>
        <taxon>Fungi</taxon>
        <taxon>Fungi incertae sedis</taxon>
        <taxon>Mucoromycota</taxon>
        <taxon>Mucoromycotina</taxon>
        <taxon>Mucoromycetes</taxon>
        <taxon>Mucorales</taxon>
        <taxon>Mucorineae</taxon>
        <taxon>Mucoraceae</taxon>
        <taxon>Helicostylum</taxon>
    </lineage>
</organism>
<keyword evidence="4 10" id="KW-0863">Zinc-finger</keyword>
<feature type="domain" description="C2H2-type" evidence="12">
    <location>
        <begin position="71"/>
        <end position="98"/>
    </location>
</feature>